<reference evidence="2" key="1">
    <citation type="submission" date="2017-05" db="EMBL/GenBank/DDBJ databases">
        <title>Physiological properties and genetic analysis related to exopolysaccharide production of fresh-water unicellular cyanobacterium Aphanothece sacrum, Suizenji Nori, that has been cultured as a food source in Japan.</title>
        <authorList>
            <person name="Kanesaki Y."/>
            <person name="Yoshikawa S."/>
            <person name="Ohki K."/>
        </authorList>
    </citation>
    <scope>NUCLEOTIDE SEQUENCE [LARGE SCALE GENOMIC DNA]</scope>
    <source>
        <strain evidence="2">FPU1</strain>
    </source>
</reference>
<evidence type="ECO:0000313" key="2">
    <source>
        <dbReference type="Proteomes" id="UP000287247"/>
    </source>
</evidence>
<dbReference type="Proteomes" id="UP000287247">
    <property type="component" value="Unassembled WGS sequence"/>
</dbReference>
<protein>
    <submittedName>
        <fullName evidence="1">N-acetylneuraminate cytidylyltransferase</fullName>
    </submittedName>
</protein>
<dbReference type="Gene3D" id="3.90.550.10">
    <property type="entry name" value="Spore Coat Polysaccharide Biosynthesis Protein SpsA, Chain A"/>
    <property type="match status" value="1"/>
</dbReference>
<keyword evidence="1" id="KW-0808">Transferase</keyword>
<dbReference type="EMBL" id="BDQK01000004">
    <property type="protein sequence ID" value="GBF79734.1"/>
    <property type="molecule type" value="Genomic_DNA"/>
</dbReference>
<name>A0A401IER7_APHSA</name>
<sequence length="242" mass="27091">MGHISQIQRNVSILMITIAIIPARGGSKGVPGKNIRPLAGKPLIAHSILDAQEAQLVDQVYVSTDDPEIAEVSQHYQAQIIDRPAELANDTASSESALIHAITELKKREINPDLIVFLQCTSPIRTGQQIDQAIQKLETEKADSLVSVSPSHRFLWEEVNGVPRSINYDYRHRLRRQDMNPQYVENGSIYVFKPWVLQQLGNRLGGKISLFAMEEAAAMEIDSLTDFAMVDYFLSHENSDLK</sequence>
<comment type="caution">
    <text evidence="1">The sequence shown here is derived from an EMBL/GenBank/DDBJ whole genome shotgun (WGS) entry which is preliminary data.</text>
</comment>
<dbReference type="GO" id="GO:0008781">
    <property type="term" value="F:N-acylneuraminate cytidylyltransferase activity"/>
    <property type="evidence" value="ECO:0007669"/>
    <property type="project" value="TreeGrafter"/>
</dbReference>
<keyword evidence="2" id="KW-1185">Reference proteome</keyword>
<organism evidence="1 2">
    <name type="scientific">Aphanothece sacrum FPU1</name>
    <dbReference type="NCBI Taxonomy" id="1920663"/>
    <lineage>
        <taxon>Bacteria</taxon>
        <taxon>Bacillati</taxon>
        <taxon>Cyanobacteriota</taxon>
        <taxon>Cyanophyceae</taxon>
        <taxon>Oscillatoriophycideae</taxon>
        <taxon>Chroococcales</taxon>
        <taxon>Aphanothecaceae</taxon>
        <taxon>Aphanothece</taxon>
    </lineage>
</organism>
<dbReference type="PANTHER" id="PTHR21485:SF3">
    <property type="entry name" value="N-ACYLNEURAMINATE CYTIDYLYLTRANSFERASE"/>
    <property type="match status" value="1"/>
</dbReference>
<dbReference type="CDD" id="cd02513">
    <property type="entry name" value="CMP-NeuAc_Synthase"/>
    <property type="match status" value="1"/>
</dbReference>
<gene>
    <name evidence="1" type="ORF">AsFPU1_1133</name>
</gene>
<dbReference type="InterPro" id="IPR029044">
    <property type="entry name" value="Nucleotide-diphossugar_trans"/>
</dbReference>
<keyword evidence="1" id="KW-0548">Nucleotidyltransferase</keyword>
<evidence type="ECO:0000313" key="1">
    <source>
        <dbReference type="EMBL" id="GBF79734.1"/>
    </source>
</evidence>
<dbReference type="PANTHER" id="PTHR21485">
    <property type="entry name" value="HAD SUPERFAMILY MEMBERS CMAS AND KDSC"/>
    <property type="match status" value="1"/>
</dbReference>
<accession>A0A401IER7</accession>
<dbReference type="InterPro" id="IPR050793">
    <property type="entry name" value="CMP-NeuNAc_synthase"/>
</dbReference>
<dbReference type="AlphaFoldDB" id="A0A401IER7"/>
<dbReference type="SUPFAM" id="SSF53448">
    <property type="entry name" value="Nucleotide-diphospho-sugar transferases"/>
    <property type="match status" value="1"/>
</dbReference>
<dbReference type="InterPro" id="IPR003329">
    <property type="entry name" value="Cytidylyl_trans"/>
</dbReference>
<dbReference type="Pfam" id="PF02348">
    <property type="entry name" value="CTP_transf_3"/>
    <property type="match status" value="1"/>
</dbReference>
<proteinExistence type="predicted"/>